<evidence type="ECO:0000313" key="3">
    <source>
        <dbReference type="Proteomes" id="UP000735302"/>
    </source>
</evidence>
<feature type="domain" description="Transposable element P transposase-like GTP-binding insertion" evidence="1">
    <location>
        <begin position="6"/>
        <end position="54"/>
    </location>
</feature>
<dbReference type="Pfam" id="PF21788">
    <property type="entry name" value="TNP-like_GBD"/>
    <property type="match status" value="1"/>
</dbReference>
<gene>
    <name evidence="2" type="ORF">PoB_006833400</name>
</gene>
<name>A0AAV4DC78_9GAST</name>
<protein>
    <submittedName>
        <fullName evidence="2">THAP domain-containing protein 9</fullName>
    </submittedName>
</protein>
<reference evidence="2 3" key="1">
    <citation type="journal article" date="2021" name="Elife">
        <title>Chloroplast acquisition without the gene transfer in kleptoplastic sea slugs, Plakobranchus ocellatus.</title>
        <authorList>
            <person name="Maeda T."/>
            <person name="Takahashi S."/>
            <person name="Yoshida T."/>
            <person name="Shimamura S."/>
            <person name="Takaki Y."/>
            <person name="Nagai Y."/>
            <person name="Toyoda A."/>
            <person name="Suzuki Y."/>
            <person name="Arimoto A."/>
            <person name="Ishii H."/>
            <person name="Satoh N."/>
            <person name="Nishiyama T."/>
            <person name="Hasebe M."/>
            <person name="Maruyama T."/>
            <person name="Minagawa J."/>
            <person name="Obokata J."/>
            <person name="Shigenobu S."/>
        </authorList>
    </citation>
    <scope>NUCLEOTIDE SEQUENCE [LARGE SCALE GENOMIC DNA]</scope>
</reference>
<keyword evidence="3" id="KW-1185">Reference proteome</keyword>
<dbReference type="Proteomes" id="UP000735302">
    <property type="component" value="Unassembled WGS sequence"/>
</dbReference>
<dbReference type="AlphaFoldDB" id="A0AAV4DC78"/>
<dbReference type="InterPro" id="IPR048366">
    <property type="entry name" value="TNP-like_GBD"/>
</dbReference>
<proteinExistence type="predicted"/>
<evidence type="ECO:0000259" key="1">
    <source>
        <dbReference type="Pfam" id="PF21788"/>
    </source>
</evidence>
<comment type="caution">
    <text evidence="2">The sequence shown here is derived from an EMBL/GenBank/DDBJ whole genome shotgun (WGS) entry which is preliminary data.</text>
</comment>
<dbReference type="EMBL" id="BLXT01007728">
    <property type="protein sequence ID" value="GFO41829.1"/>
    <property type="molecule type" value="Genomic_DNA"/>
</dbReference>
<sequence>MKDGRGDTIGGSYFRERNNIREAERLQLANKLRQAHISWEAQKMKVNLAAQVFCGRIEFCRDGQRNNSPTVYVIICNMQEAVEYDSKDIMMARRYQLTSQDDDMDLEEVPDLPNLSST</sequence>
<evidence type="ECO:0000313" key="2">
    <source>
        <dbReference type="EMBL" id="GFO41829.1"/>
    </source>
</evidence>
<accession>A0AAV4DC78</accession>
<organism evidence="2 3">
    <name type="scientific">Plakobranchus ocellatus</name>
    <dbReference type="NCBI Taxonomy" id="259542"/>
    <lineage>
        <taxon>Eukaryota</taxon>
        <taxon>Metazoa</taxon>
        <taxon>Spiralia</taxon>
        <taxon>Lophotrochozoa</taxon>
        <taxon>Mollusca</taxon>
        <taxon>Gastropoda</taxon>
        <taxon>Heterobranchia</taxon>
        <taxon>Euthyneura</taxon>
        <taxon>Panpulmonata</taxon>
        <taxon>Sacoglossa</taxon>
        <taxon>Placobranchoidea</taxon>
        <taxon>Plakobranchidae</taxon>
        <taxon>Plakobranchus</taxon>
    </lineage>
</organism>